<reference evidence="1 2" key="1">
    <citation type="submission" date="2018-11" db="EMBL/GenBank/DDBJ databases">
        <title>Phylogenetic determinants of toxin gene distribution in genomes of Brevibacillus laterosporus.</title>
        <authorList>
            <person name="Glare T.R."/>
            <person name="Durrant A."/>
            <person name="Berry C."/>
            <person name="Palma L."/>
            <person name="Ormskirk M."/>
            <person name="Cox M.O."/>
        </authorList>
    </citation>
    <scope>NUCLEOTIDE SEQUENCE [LARGE SCALE GENOMIC DNA]</scope>
    <source>
        <strain evidence="1 2">1821L</strain>
    </source>
</reference>
<organism evidence="1 2">
    <name type="scientific">Brevibacillus laterosporus</name>
    <name type="common">Bacillus laterosporus</name>
    <dbReference type="NCBI Taxonomy" id="1465"/>
    <lineage>
        <taxon>Bacteria</taxon>
        <taxon>Bacillati</taxon>
        <taxon>Bacillota</taxon>
        <taxon>Bacilli</taxon>
        <taxon>Bacillales</taxon>
        <taxon>Paenibacillaceae</taxon>
        <taxon>Brevibacillus</taxon>
    </lineage>
</organism>
<keyword evidence="2" id="KW-1185">Reference proteome</keyword>
<evidence type="ECO:0000313" key="1">
    <source>
        <dbReference type="EMBL" id="QDX94626.1"/>
    </source>
</evidence>
<name>A0A518VCA1_BRELA</name>
<dbReference type="AlphaFoldDB" id="A0A518VCA1"/>
<accession>A0A518VCA1</accession>
<gene>
    <name evidence="1" type="ORF">EEL30_21530</name>
</gene>
<dbReference type="EMBL" id="CP033464">
    <property type="protein sequence ID" value="QDX94626.1"/>
    <property type="molecule type" value="Genomic_DNA"/>
</dbReference>
<sequence>MFKATVITHCGVSFPIVLIPKSEFNSKFASDKAMRYYARYFNSYDVILATQDTIGMLHYKGRRDVVNLLRAIHPSQIPWKRYTKENFNSY</sequence>
<evidence type="ECO:0000313" key="2">
    <source>
        <dbReference type="Proteomes" id="UP000319432"/>
    </source>
</evidence>
<proteinExistence type="predicted"/>
<dbReference type="Proteomes" id="UP000319432">
    <property type="component" value="Chromosome"/>
</dbReference>
<protein>
    <submittedName>
        <fullName evidence="1">Uncharacterized protein</fullName>
    </submittedName>
</protein>